<dbReference type="PANTHER" id="PTHR11545">
    <property type="entry name" value="RIBOSOMAL PROTEIN L13"/>
    <property type="match status" value="1"/>
</dbReference>
<keyword evidence="3 7" id="KW-0687">Ribonucleoprotein</keyword>
<dbReference type="InterPro" id="IPR023563">
    <property type="entry name" value="Ribosomal_uL13_CS"/>
</dbReference>
<dbReference type="CDD" id="cd00392">
    <property type="entry name" value="Ribosomal_L13"/>
    <property type="match status" value="1"/>
</dbReference>
<gene>
    <name evidence="8" type="ORF">Ahy_B09g095475</name>
</gene>
<dbReference type="InterPro" id="IPR036899">
    <property type="entry name" value="Ribosomal_uL13_sf"/>
</dbReference>
<dbReference type="STRING" id="3818.A0A444XEX7"/>
<dbReference type="Proteomes" id="UP000289738">
    <property type="component" value="Chromosome B09"/>
</dbReference>
<keyword evidence="9" id="KW-1185">Reference proteome</keyword>
<keyword evidence="2 7" id="KW-0689">Ribosomal protein</keyword>
<comment type="caution">
    <text evidence="8">The sequence shown here is derived from an EMBL/GenBank/DDBJ whole genome shotgun (WGS) entry which is preliminary data.</text>
</comment>
<dbReference type="InterPro" id="IPR005823">
    <property type="entry name" value="Ribosomal_uL13_bac-type"/>
</dbReference>
<evidence type="ECO:0000313" key="9">
    <source>
        <dbReference type="Proteomes" id="UP000289738"/>
    </source>
</evidence>
<evidence type="ECO:0000256" key="6">
    <source>
        <dbReference type="ARBA" id="ARBA00082726"/>
    </source>
</evidence>
<sequence length="283" mass="31754">MCNVHNITLSQFQVAEADRIDSEEEHTALSEVSMALVCGSASVTFPSSSFPRHSHRNTSSSSSSSLVGLQFPFHKLVSLSLSPSSSSNTNARTLRIHSQQQDSSILPPEQDPRFLCVEPEPRFKGPDIWNKTWYPKAADHVNTEKTWYVVDATDKVLGRLASTIAIHIRGKNLETYTPSVDMGAFVIVVNAEKVAVSGKKRTQKLYRRHSGRPGGMKVETFAQLQNRIPERIIEHAVRGMLPKGRLGRRLFTHLKVYEGPDHPHAAQKPIELPIQDKRIYLQR</sequence>
<evidence type="ECO:0000256" key="7">
    <source>
        <dbReference type="RuleBase" id="RU003877"/>
    </source>
</evidence>
<evidence type="ECO:0000256" key="4">
    <source>
        <dbReference type="ARBA" id="ARBA00068945"/>
    </source>
</evidence>
<dbReference type="Gene3D" id="3.90.1180.10">
    <property type="entry name" value="Ribosomal protein L13"/>
    <property type="match status" value="1"/>
</dbReference>
<reference evidence="8 9" key="1">
    <citation type="submission" date="2019-01" db="EMBL/GenBank/DDBJ databases">
        <title>Sequencing of cultivated peanut Arachis hypogaea provides insights into genome evolution and oil improvement.</title>
        <authorList>
            <person name="Chen X."/>
        </authorList>
    </citation>
    <scope>NUCLEOTIDE SEQUENCE [LARGE SCALE GENOMIC DNA]</scope>
    <source>
        <strain evidence="9">cv. Fuhuasheng</strain>
        <tissue evidence="8">Leaves</tissue>
    </source>
</reference>
<comment type="similarity">
    <text evidence="1 7">Belongs to the universal ribosomal protein uL13 family.</text>
</comment>
<dbReference type="Pfam" id="PF00572">
    <property type="entry name" value="Ribosomal_L13"/>
    <property type="match status" value="1"/>
</dbReference>
<dbReference type="NCBIfam" id="TIGR01066">
    <property type="entry name" value="rplM_bact"/>
    <property type="match status" value="1"/>
</dbReference>
<dbReference type="HAMAP" id="MF_01366">
    <property type="entry name" value="Ribosomal_uL13"/>
    <property type="match status" value="1"/>
</dbReference>
<dbReference type="GO" id="GO:0017148">
    <property type="term" value="P:negative regulation of translation"/>
    <property type="evidence" value="ECO:0007669"/>
    <property type="project" value="TreeGrafter"/>
</dbReference>
<dbReference type="SUPFAM" id="SSF52161">
    <property type="entry name" value="Ribosomal protein L13"/>
    <property type="match status" value="1"/>
</dbReference>
<dbReference type="AlphaFoldDB" id="A0A444XEX7"/>
<dbReference type="EMBL" id="SDMP01000019">
    <property type="protein sequence ID" value="RYQ88023.1"/>
    <property type="molecule type" value="Genomic_DNA"/>
</dbReference>
<dbReference type="GO" id="GO:0003735">
    <property type="term" value="F:structural constituent of ribosome"/>
    <property type="evidence" value="ECO:0007669"/>
    <property type="project" value="InterPro"/>
</dbReference>
<dbReference type="FunFam" id="3.90.1180.10:FF:000001">
    <property type="entry name" value="50S ribosomal protein L13"/>
    <property type="match status" value="1"/>
</dbReference>
<dbReference type="GO" id="GO:0003729">
    <property type="term" value="F:mRNA binding"/>
    <property type="evidence" value="ECO:0007669"/>
    <property type="project" value="UniProtKB-ARBA"/>
</dbReference>
<evidence type="ECO:0000256" key="1">
    <source>
        <dbReference type="ARBA" id="ARBA00006227"/>
    </source>
</evidence>
<name>A0A444XEX7_ARAHY</name>
<evidence type="ECO:0000313" key="8">
    <source>
        <dbReference type="EMBL" id="RYQ88023.1"/>
    </source>
</evidence>
<dbReference type="PROSITE" id="PS00783">
    <property type="entry name" value="RIBOSOMAL_L13"/>
    <property type="match status" value="1"/>
</dbReference>
<organism evidence="8 9">
    <name type="scientific">Arachis hypogaea</name>
    <name type="common">Peanut</name>
    <dbReference type="NCBI Taxonomy" id="3818"/>
    <lineage>
        <taxon>Eukaryota</taxon>
        <taxon>Viridiplantae</taxon>
        <taxon>Streptophyta</taxon>
        <taxon>Embryophyta</taxon>
        <taxon>Tracheophyta</taxon>
        <taxon>Spermatophyta</taxon>
        <taxon>Magnoliopsida</taxon>
        <taxon>eudicotyledons</taxon>
        <taxon>Gunneridae</taxon>
        <taxon>Pentapetalae</taxon>
        <taxon>rosids</taxon>
        <taxon>fabids</taxon>
        <taxon>Fabales</taxon>
        <taxon>Fabaceae</taxon>
        <taxon>Papilionoideae</taxon>
        <taxon>50 kb inversion clade</taxon>
        <taxon>dalbergioids sensu lato</taxon>
        <taxon>Dalbergieae</taxon>
        <taxon>Pterocarpus clade</taxon>
        <taxon>Arachis</taxon>
    </lineage>
</organism>
<dbReference type="GO" id="GO:0006412">
    <property type="term" value="P:translation"/>
    <property type="evidence" value="ECO:0007669"/>
    <property type="project" value="InterPro"/>
</dbReference>
<evidence type="ECO:0000256" key="2">
    <source>
        <dbReference type="ARBA" id="ARBA00022980"/>
    </source>
</evidence>
<evidence type="ECO:0000256" key="5">
    <source>
        <dbReference type="ARBA" id="ARBA00077140"/>
    </source>
</evidence>
<dbReference type="PANTHER" id="PTHR11545:SF2">
    <property type="entry name" value="LARGE RIBOSOMAL SUBUNIT PROTEIN UL13M"/>
    <property type="match status" value="1"/>
</dbReference>
<dbReference type="GO" id="GO:0022625">
    <property type="term" value="C:cytosolic large ribosomal subunit"/>
    <property type="evidence" value="ECO:0007669"/>
    <property type="project" value="TreeGrafter"/>
</dbReference>
<dbReference type="InterPro" id="IPR005822">
    <property type="entry name" value="Ribosomal_uL13"/>
</dbReference>
<proteinExistence type="inferred from homology"/>
<protein>
    <recommendedName>
        <fullName evidence="4">Large ribosomal subunit protein uL13c</fullName>
    </recommendedName>
    <alternativeName>
        <fullName evidence="5">50S ribosomal protein L13, chloroplastic</fullName>
    </alternativeName>
    <alternativeName>
        <fullName evidence="6">CL13</fullName>
    </alternativeName>
</protein>
<accession>A0A444XEX7</accession>
<evidence type="ECO:0000256" key="3">
    <source>
        <dbReference type="ARBA" id="ARBA00023274"/>
    </source>
</evidence>